<feature type="region of interest" description="Disordered" evidence="1">
    <location>
        <begin position="1"/>
        <end position="21"/>
    </location>
</feature>
<name>A0ABR6GSD5_9BURK</name>
<dbReference type="Gene3D" id="3.40.190.10">
    <property type="entry name" value="Periplasmic binding protein-like II"/>
    <property type="match status" value="2"/>
</dbReference>
<dbReference type="SUPFAM" id="SSF53850">
    <property type="entry name" value="Periplasmic binding protein-like II"/>
    <property type="match status" value="1"/>
</dbReference>
<evidence type="ECO:0000256" key="1">
    <source>
        <dbReference type="SAM" id="MobiDB-lite"/>
    </source>
</evidence>
<accession>A0ABR6GSD5</accession>
<keyword evidence="3" id="KW-1185">Reference proteome</keyword>
<reference evidence="2 3" key="1">
    <citation type="submission" date="2020-08" db="EMBL/GenBank/DDBJ databases">
        <title>Genomic Encyclopedia of Type Strains, Phase III (KMG-III): the genomes of soil and plant-associated and newly described type strains.</title>
        <authorList>
            <person name="Whitman W."/>
        </authorList>
    </citation>
    <scope>NUCLEOTIDE SEQUENCE [LARGE SCALE GENOMIC DNA]</scope>
    <source>
        <strain evidence="2 3">CECT 7247</strain>
    </source>
</reference>
<dbReference type="Proteomes" id="UP000574369">
    <property type="component" value="Unassembled WGS sequence"/>
</dbReference>
<evidence type="ECO:0000313" key="3">
    <source>
        <dbReference type="Proteomes" id="UP000574369"/>
    </source>
</evidence>
<gene>
    <name evidence="2" type="ORF">FHS28_002022</name>
</gene>
<organism evidence="2 3">
    <name type="scientific">Roseateles terrae</name>
    <dbReference type="NCBI Taxonomy" id="431060"/>
    <lineage>
        <taxon>Bacteria</taxon>
        <taxon>Pseudomonadati</taxon>
        <taxon>Pseudomonadota</taxon>
        <taxon>Betaproteobacteria</taxon>
        <taxon>Burkholderiales</taxon>
        <taxon>Sphaerotilaceae</taxon>
        <taxon>Roseateles</taxon>
    </lineage>
</organism>
<dbReference type="EMBL" id="JACHXO010000003">
    <property type="protein sequence ID" value="MBB3194626.1"/>
    <property type="molecule type" value="Genomic_DNA"/>
</dbReference>
<proteinExistence type="predicted"/>
<sequence>MSKPRAASMESAAEAAPPAAGAAELTLRTAAQSGSPLKFSPGDPQHPGLCAEVAGALVQADPQLHLTGLDRLVPLRRLELMLATDDLDIFFCMLPSERRREMMRFLPIPLYRVRHVLLVRAGTPTPRSWTALRAFARRKPILLVQGSQLAVSLQQADVNHVEAARSEVDAVHMLLRGRADAVYGQDLALRHAVRLAGIDEATVEFGPFAFEEQPQLVAVSRRLPEPVVERLTERLRQLQTSGELARIVDRYR</sequence>
<comment type="caution">
    <text evidence="2">The sequence shown here is derived from an EMBL/GenBank/DDBJ whole genome shotgun (WGS) entry which is preliminary data.</text>
</comment>
<dbReference type="RefSeq" id="WP_184294495.1">
    <property type="nucleotide sequence ID" value="NZ_JACHXO010000003.1"/>
</dbReference>
<protein>
    <submittedName>
        <fullName evidence="2">ABC-type amino acid transport substrate-binding protein</fullName>
    </submittedName>
</protein>
<evidence type="ECO:0000313" key="2">
    <source>
        <dbReference type="EMBL" id="MBB3194626.1"/>
    </source>
</evidence>